<organism evidence="1 2">
    <name type="scientific">Streptomyces coeruleorubidus</name>
    <dbReference type="NCBI Taxonomy" id="116188"/>
    <lineage>
        <taxon>Bacteria</taxon>
        <taxon>Bacillati</taxon>
        <taxon>Actinomycetota</taxon>
        <taxon>Actinomycetes</taxon>
        <taxon>Kitasatosporales</taxon>
        <taxon>Streptomycetaceae</taxon>
        <taxon>Streptomyces</taxon>
    </lineage>
</organism>
<proteinExistence type="predicted"/>
<keyword evidence="1" id="KW-0614">Plasmid</keyword>
<sequence>MSGRTRTGWGGEAQALTACWRSAACQAAKARRCCQVWGAWESGMVRDVPNIAVRSPWGWPQWNTGDPEDEDVRAASVGQLSVVYVINRLTRHLSVLDVIWIG</sequence>
<protein>
    <submittedName>
        <fullName evidence="1">Uncharacterized protein</fullName>
    </submittedName>
</protein>
<dbReference type="Proteomes" id="UP001305002">
    <property type="component" value="Plasmid unnamed"/>
</dbReference>
<geneLocation type="plasmid" evidence="1 2">
    <name>unnamed</name>
</geneLocation>
<name>A0ABZ0KTE8_STRC4</name>
<dbReference type="EMBL" id="CP137525">
    <property type="protein sequence ID" value="WOT40696.1"/>
    <property type="molecule type" value="Genomic_DNA"/>
</dbReference>
<gene>
    <name evidence="1" type="ORF">R5U08_42155</name>
</gene>
<accession>A0ABZ0KTE8</accession>
<evidence type="ECO:0000313" key="2">
    <source>
        <dbReference type="Proteomes" id="UP001305002"/>
    </source>
</evidence>
<evidence type="ECO:0000313" key="1">
    <source>
        <dbReference type="EMBL" id="WOT40696.1"/>
    </source>
</evidence>
<reference evidence="1 2" key="2">
    <citation type="journal article" date="2024" name="Microb. Biotechnol.">
        <title>The involvement of multiple ABC transporters in daunorubicin efflux in Streptomyces coeruleorubidus.</title>
        <authorList>
            <person name="Dong J."/>
            <person name="Ning J."/>
            <person name="Tian Y."/>
            <person name="Li H."/>
            <person name="Chen H."/>
            <person name="Guan W."/>
        </authorList>
    </citation>
    <scope>NUCLEOTIDE SEQUENCE [LARGE SCALE GENOMIC DNA]</scope>
    <source>
        <strain evidence="1 2">CICC 11043</strain>
    </source>
</reference>
<dbReference type="RefSeq" id="WP_317928362.1">
    <property type="nucleotide sequence ID" value="NZ_CP137525.1"/>
</dbReference>
<keyword evidence="2" id="KW-1185">Reference proteome</keyword>
<reference evidence="1 2" key="1">
    <citation type="journal article" date="2021" name="J. Microbiol. Biotechnol.">
        <title>An Efficient Markerless Deletion System Suitable for the Industrial Strains of Streptomyces.</title>
        <authorList>
            <person name="Dong J."/>
            <person name="Wei J."/>
            <person name="Li H."/>
            <person name="Zhao S."/>
            <person name="Guan W."/>
        </authorList>
    </citation>
    <scope>NUCLEOTIDE SEQUENCE [LARGE SCALE GENOMIC DNA]</scope>
    <source>
        <strain evidence="1 2">CICC 11043</strain>
    </source>
</reference>